<organism evidence="3 4">
    <name type="scientific">Moniliophthora roreri</name>
    <name type="common">Frosty pod rot fungus</name>
    <name type="synonym">Monilia roreri</name>
    <dbReference type="NCBI Taxonomy" id="221103"/>
    <lineage>
        <taxon>Eukaryota</taxon>
        <taxon>Fungi</taxon>
        <taxon>Dikarya</taxon>
        <taxon>Basidiomycota</taxon>
        <taxon>Agaricomycotina</taxon>
        <taxon>Agaricomycetes</taxon>
        <taxon>Agaricomycetidae</taxon>
        <taxon>Agaricales</taxon>
        <taxon>Marasmiineae</taxon>
        <taxon>Marasmiaceae</taxon>
        <taxon>Moniliophthora</taxon>
    </lineage>
</organism>
<feature type="chain" id="PRO_5006901890" description="Tyr recombinase domain-containing protein" evidence="2">
    <location>
        <begin position="21"/>
        <end position="216"/>
    </location>
</feature>
<dbReference type="InterPro" id="IPR013762">
    <property type="entry name" value="Integrase-like_cat_sf"/>
</dbReference>
<dbReference type="GO" id="GO:0006310">
    <property type="term" value="P:DNA recombination"/>
    <property type="evidence" value="ECO:0007669"/>
    <property type="project" value="UniProtKB-KW"/>
</dbReference>
<dbReference type="GO" id="GO:0003677">
    <property type="term" value="F:DNA binding"/>
    <property type="evidence" value="ECO:0007669"/>
    <property type="project" value="InterPro"/>
</dbReference>
<reference evidence="3 4" key="1">
    <citation type="submission" date="2015-12" db="EMBL/GenBank/DDBJ databases">
        <title>Draft genome sequence of Moniliophthora roreri, the causal agent of frosty pod rot of cacao.</title>
        <authorList>
            <person name="Aime M.C."/>
            <person name="Diaz-Valderrama J.R."/>
            <person name="Kijpornyongpan T."/>
            <person name="Phillips-Mora W."/>
        </authorList>
    </citation>
    <scope>NUCLEOTIDE SEQUENCE [LARGE SCALE GENOMIC DNA]</scope>
    <source>
        <strain evidence="3 4">MCA 2952</strain>
    </source>
</reference>
<protein>
    <recommendedName>
        <fullName evidence="5">Tyr recombinase domain-containing protein</fullName>
    </recommendedName>
</protein>
<keyword evidence="2" id="KW-0732">Signal</keyword>
<accession>A0A0W0FKV1</accession>
<keyword evidence="1" id="KW-0233">DNA recombination</keyword>
<dbReference type="InterPro" id="IPR011010">
    <property type="entry name" value="DNA_brk_join_enz"/>
</dbReference>
<dbReference type="AlphaFoldDB" id="A0A0W0FKV1"/>
<dbReference type="Gene3D" id="1.10.443.10">
    <property type="entry name" value="Intergrase catalytic core"/>
    <property type="match status" value="1"/>
</dbReference>
<dbReference type="eggNOG" id="ENOG502SKM4">
    <property type="taxonomic scope" value="Eukaryota"/>
</dbReference>
<name>A0A0W0FKV1_MONRR</name>
<evidence type="ECO:0000256" key="2">
    <source>
        <dbReference type="SAM" id="SignalP"/>
    </source>
</evidence>
<feature type="signal peptide" evidence="2">
    <location>
        <begin position="1"/>
        <end position="20"/>
    </location>
</feature>
<dbReference type="Proteomes" id="UP000054988">
    <property type="component" value="Unassembled WGS sequence"/>
</dbReference>
<dbReference type="SUPFAM" id="SSF56349">
    <property type="entry name" value="DNA breaking-rejoining enzymes"/>
    <property type="match status" value="1"/>
</dbReference>
<sequence>MHLAYCIAFLCLLRVDEVLNIQFHKLEIVDVLIGQDGEKTVKMLKVTLPFRKTNQFGCIQPFYLRPMLENQQYLCAYWAYAEWVKCCQETDGFVFWRVSKADHISKTNKPLTSQKFLEAFCQNLLDINVDPALYGHALLPPRRHPMATSLSLMATQENLRVGQLGWSVDFSNITIMRYLQNFNNNPMLPHEWYFDMDQQPTVTCNVCRRSCDYWGF</sequence>
<evidence type="ECO:0008006" key="5">
    <source>
        <dbReference type="Google" id="ProtNLM"/>
    </source>
</evidence>
<proteinExistence type="predicted"/>
<dbReference type="GO" id="GO:0015074">
    <property type="term" value="P:DNA integration"/>
    <property type="evidence" value="ECO:0007669"/>
    <property type="project" value="InterPro"/>
</dbReference>
<evidence type="ECO:0000313" key="3">
    <source>
        <dbReference type="EMBL" id="KTB36927.1"/>
    </source>
</evidence>
<evidence type="ECO:0000256" key="1">
    <source>
        <dbReference type="ARBA" id="ARBA00023172"/>
    </source>
</evidence>
<gene>
    <name evidence="3" type="ORF">WG66_10497</name>
</gene>
<dbReference type="EMBL" id="LATX01001874">
    <property type="protein sequence ID" value="KTB36927.1"/>
    <property type="molecule type" value="Genomic_DNA"/>
</dbReference>
<evidence type="ECO:0000313" key="4">
    <source>
        <dbReference type="Proteomes" id="UP000054988"/>
    </source>
</evidence>
<comment type="caution">
    <text evidence="3">The sequence shown here is derived from an EMBL/GenBank/DDBJ whole genome shotgun (WGS) entry which is preliminary data.</text>
</comment>